<accession>A0A5P1RFX1</accession>
<feature type="transmembrane region" description="Helical" evidence="1">
    <location>
        <begin position="59"/>
        <end position="80"/>
    </location>
</feature>
<keyword evidence="1" id="KW-1133">Transmembrane helix</keyword>
<feature type="transmembrane region" description="Helical" evidence="1">
    <location>
        <begin position="323"/>
        <end position="347"/>
    </location>
</feature>
<feature type="transmembrane region" description="Helical" evidence="1">
    <location>
        <begin position="194"/>
        <end position="216"/>
    </location>
</feature>
<feature type="transmembrane region" description="Helical" evidence="1">
    <location>
        <begin position="165"/>
        <end position="182"/>
    </location>
</feature>
<sequence length="511" mass="53692">MFDGILTGLLTAVMPFNLLMVFVGCFAGTFIGMLPGLGPVSAVALMIPVTYGLDPSSGIILMAGVYYGAVFGGSTSSILINAPGCSSTVVTAFDGYPLAQQGHAGKALALAAYSSFTGGTIGAIFLLVAAPMLAKVSLSFQSTDYFALMVLGLTAVAAFSGKGQVLKALMMTVCGLMIATVGTDRSAGVERFTFGMIDLIDGISFLLLAMATFALAEVVMSVMDKKTANESTETDMSQLGSMKLTKEEVKEVAPAVARSSVLGFIVGVLPGAGATIAAFLAYGVERNLAPLKQKLMFGKGALRGLAAPETANNAASTGSFVPLLTLGIPGSGTTAIMLGALIAYGIQPGPRLFVDNPDVFWSVIISMYFGNLVLLILNLPLIPYISRLLVVPRPILIPMILFFSLTGVYLVSFNTFDIQMMVIICVIALGLKLLNFPMAPMLLGYILGGMLEDNLRRALVINDGSLSFMWERPLTACILALAFLALFGQPLLQMIRNRIGFAKAQQAVDGE</sequence>
<feature type="transmembrane region" description="Helical" evidence="1">
    <location>
        <begin position="394"/>
        <end position="412"/>
    </location>
</feature>
<reference evidence="3 4" key="1">
    <citation type="journal article" date="2019" name="Biochem. Eng. J.">
        <title>Metabolic engineering of the marine bacteria Neptunomonas concharum for the production of acetoin and meso-2,3-butanediol from acetate.</title>
        <authorList>
            <person name="Li W."/>
            <person name="Pu N."/>
            <person name="Liu C.-X."/>
            <person name="Yuan Q.-P."/>
            <person name="Li Z.-J."/>
        </authorList>
    </citation>
    <scope>NUCLEOTIDE SEQUENCE [LARGE SCALE GENOMIC DNA]</scope>
    <source>
        <strain evidence="3 4">JCM17730</strain>
    </source>
</reference>
<feature type="transmembrane region" description="Helical" evidence="1">
    <location>
        <begin position="142"/>
        <end position="159"/>
    </location>
</feature>
<protein>
    <submittedName>
        <fullName evidence="3">Tripartite tricarboxylate transporter permease</fullName>
    </submittedName>
</protein>
<dbReference type="AlphaFoldDB" id="A0A5P1RFX1"/>
<feature type="transmembrane region" description="Helical" evidence="1">
    <location>
        <begin position="261"/>
        <end position="284"/>
    </location>
</feature>
<dbReference type="RefSeq" id="WP_138988100.1">
    <property type="nucleotide sequence ID" value="NZ_CP043869.1"/>
</dbReference>
<feature type="domain" description="DUF112" evidence="2">
    <location>
        <begin position="18"/>
        <end position="443"/>
    </location>
</feature>
<dbReference type="Proteomes" id="UP000324760">
    <property type="component" value="Chromosome"/>
</dbReference>
<dbReference type="PANTHER" id="PTHR35342">
    <property type="entry name" value="TRICARBOXYLIC TRANSPORT PROTEIN"/>
    <property type="match status" value="1"/>
</dbReference>
<gene>
    <name evidence="3" type="ORF">F0U83_15940</name>
</gene>
<dbReference type="PANTHER" id="PTHR35342:SF5">
    <property type="entry name" value="TRICARBOXYLIC TRANSPORT PROTEIN"/>
    <property type="match status" value="1"/>
</dbReference>
<dbReference type="Pfam" id="PF01970">
    <property type="entry name" value="TctA"/>
    <property type="match status" value="1"/>
</dbReference>
<feature type="transmembrane region" description="Helical" evidence="1">
    <location>
        <begin position="418"/>
        <end position="447"/>
    </location>
</feature>
<name>A0A5P1RFX1_9GAMM</name>
<feature type="transmembrane region" description="Helical" evidence="1">
    <location>
        <begin position="359"/>
        <end position="382"/>
    </location>
</feature>
<proteinExistence type="predicted"/>
<evidence type="ECO:0000256" key="1">
    <source>
        <dbReference type="SAM" id="Phobius"/>
    </source>
</evidence>
<feature type="transmembrane region" description="Helical" evidence="1">
    <location>
        <begin position="20"/>
        <end position="47"/>
    </location>
</feature>
<evidence type="ECO:0000313" key="3">
    <source>
        <dbReference type="EMBL" id="QEQ98082.1"/>
    </source>
</evidence>
<organism evidence="3 4">
    <name type="scientific">Neptunomonas concharum</name>
    <dbReference type="NCBI Taxonomy" id="1031538"/>
    <lineage>
        <taxon>Bacteria</taxon>
        <taxon>Pseudomonadati</taxon>
        <taxon>Pseudomonadota</taxon>
        <taxon>Gammaproteobacteria</taxon>
        <taxon>Oceanospirillales</taxon>
        <taxon>Oceanospirillaceae</taxon>
        <taxon>Neptunomonas</taxon>
    </lineage>
</organism>
<dbReference type="EMBL" id="CP043869">
    <property type="protein sequence ID" value="QEQ98082.1"/>
    <property type="molecule type" value="Genomic_DNA"/>
</dbReference>
<keyword evidence="4" id="KW-1185">Reference proteome</keyword>
<evidence type="ECO:0000259" key="2">
    <source>
        <dbReference type="Pfam" id="PF01970"/>
    </source>
</evidence>
<dbReference type="OrthoDB" id="9781349at2"/>
<keyword evidence="1" id="KW-0812">Transmembrane</keyword>
<feature type="transmembrane region" description="Helical" evidence="1">
    <location>
        <begin position="107"/>
        <end position="130"/>
    </location>
</feature>
<feature type="transmembrane region" description="Helical" evidence="1">
    <location>
        <begin position="474"/>
        <end position="492"/>
    </location>
</feature>
<dbReference type="KEGG" id="ncu:F0U83_15940"/>
<dbReference type="InterPro" id="IPR002823">
    <property type="entry name" value="DUF112_TM"/>
</dbReference>
<evidence type="ECO:0000313" key="4">
    <source>
        <dbReference type="Proteomes" id="UP000324760"/>
    </source>
</evidence>
<keyword evidence="1" id="KW-0472">Membrane</keyword>